<evidence type="ECO:0000313" key="3">
    <source>
        <dbReference type="Proteomes" id="UP000660885"/>
    </source>
</evidence>
<comment type="caution">
    <text evidence="2">The sequence shown here is derived from an EMBL/GenBank/DDBJ whole genome shotgun (WGS) entry which is preliminary data.</text>
</comment>
<gene>
    <name evidence="2" type="ORF">JMJ56_27990</name>
</gene>
<proteinExistence type="predicted"/>
<accession>A0ABS1UAW7</accession>
<evidence type="ECO:0000313" key="2">
    <source>
        <dbReference type="EMBL" id="MBL6081830.1"/>
    </source>
</evidence>
<dbReference type="Proteomes" id="UP000660885">
    <property type="component" value="Unassembled WGS sequence"/>
</dbReference>
<sequence>MEPAIRSTLGVLVVFLAASAEAGQIPVEGRPGLTLKQRGDRTVARLPGGRTVPLTRDGPCTGCALQQAEWVGERSGVALIFLATYASRPRMPTGMCGAGEERILHVVRLRPRPREAVALRIDSCWLSIEADKGPSWDARKGLLRVNLWTPRSGAEAERLAWRITPDGRVDAVPTPDRVGDD</sequence>
<feature type="chain" id="PRO_5045244561" evidence="1">
    <location>
        <begin position="23"/>
        <end position="181"/>
    </location>
</feature>
<evidence type="ECO:0000256" key="1">
    <source>
        <dbReference type="SAM" id="SignalP"/>
    </source>
</evidence>
<protein>
    <submittedName>
        <fullName evidence="2">Uncharacterized protein</fullName>
    </submittedName>
</protein>
<organism evidence="2 3">
    <name type="scientific">Belnapia arida</name>
    <dbReference type="NCBI Taxonomy" id="2804533"/>
    <lineage>
        <taxon>Bacteria</taxon>
        <taxon>Pseudomonadati</taxon>
        <taxon>Pseudomonadota</taxon>
        <taxon>Alphaproteobacteria</taxon>
        <taxon>Acetobacterales</taxon>
        <taxon>Roseomonadaceae</taxon>
        <taxon>Belnapia</taxon>
    </lineage>
</organism>
<dbReference type="EMBL" id="JAETWB010000038">
    <property type="protein sequence ID" value="MBL6081830.1"/>
    <property type="molecule type" value="Genomic_DNA"/>
</dbReference>
<dbReference type="RefSeq" id="WP_202835045.1">
    <property type="nucleotide sequence ID" value="NZ_JAETWB010000038.1"/>
</dbReference>
<reference evidence="2 3" key="1">
    <citation type="submission" date="2021-01" db="EMBL/GenBank/DDBJ databases">
        <title>Belnapia mucosa sp. nov. and Belnapia arida sp. nov., isolated from the Tabernas Desert (Almeria, Spain).</title>
        <authorList>
            <person name="Molina-Menor E."/>
            <person name="Vidal-Verdu A."/>
            <person name="Calonge A."/>
            <person name="Satari L."/>
            <person name="Pereto J."/>
            <person name="Porcar M."/>
        </authorList>
    </citation>
    <scope>NUCLEOTIDE SEQUENCE [LARGE SCALE GENOMIC DNA]</scope>
    <source>
        <strain evidence="2 3">T18</strain>
    </source>
</reference>
<keyword evidence="1" id="KW-0732">Signal</keyword>
<feature type="signal peptide" evidence="1">
    <location>
        <begin position="1"/>
        <end position="22"/>
    </location>
</feature>
<keyword evidence="3" id="KW-1185">Reference proteome</keyword>
<name>A0ABS1UAW7_9PROT</name>